<sequence length="142" mass="15842">MTFISDALNPPRLLYTLPLSQIDNPSRLLPLYLDLGLRQLPLKLGLRFLSSISRLLCHSFLNMKPSNPLRKGGEVSDPPDKNGERFFQRVIKRLGNVKAVTTDLHDEGTQMPDMLHDSQGGGSIVVGRHRDVLHHLVGDPAM</sequence>
<name>A0A7J7DL15_TRIWF</name>
<evidence type="ECO:0000313" key="1">
    <source>
        <dbReference type="EMBL" id="KAF5746998.1"/>
    </source>
</evidence>
<gene>
    <name evidence="1" type="ORF">HS088_TW06G01175</name>
</gene>
<proteinExistence type="predicted"/>
<organism evidence="1 2">
    <name type="scientific">Tripterygium wilfordii</name>
    <name type="common">Thunder God vine</name>
    <dbReference type="NCBI Taxonomy" id="458696"/>
    <lineage>
        <taxon>Eukaryota</taxon>
        <taxon>Viridiplantae</taxon>
        <taxon>Streptophyta</taxon>
        <taxon>Embryophyta</taxon>
        <taxon>Tracheophyta</taxon>
        <taxon>Spermatophyta</taxon>
        <taxon>Magnoliopsida</taxon>
        <taxon>eudicotyledons</taxon>
        <taxon>Gunneridae</taxon>
        <taxon>Pentapetalae</taxon>
        <taxon>rosids</taxon>
        <taxon>fabids</taxon>
        <taxon>Celastrales</taxon>
        <taxon>Celastraceae</taxon>
        <taxon>Tripterygium</taxon>
    </lineage>
</organism>
<dbReference type="InParanoid" id="A0A7J7DL15"/>
<evidence type="ECO:0000313" key="2">
    <source>
        <dbReference type="Proteomes" id="UP000593562"/>
    </source>
</evidence>
<dbReference type="EMBL" id="JAAARO010000006">
    <property type="protein sequence ID" value="KAF5746998.1"/>
    <property type="molecule type" value="Genomic_DNA"/>
</dbReference>
<dbReference type="AlphaFoldDB" id="A0A7J7DL15"/>
<reference evidence="1 2" key="1">
    <citation type="journal article" date="2020" name="Nat. Commun.">
        <title>Genome of Tripterygium wilfordii and identification of cytochrome P450 involved in triptolide biosynthesis.</title>
        <authorList>
            <person name="Tu L."/>
            <person name="Su P."/>
            <person name="Zhang Z."/>
            <person name="Gao L."/>
            <person name="Wang J."/>
            <person name="Hu T."/>
            <person name="Zhou J."/>
            <person name="Zhang Y."/>
            <person name="Zhao Y."/>
            <person name="Liu Y."/>
            <person name="Song Y."/>
            <person name="Tong Y."/>
            <person name="Lu Y."/>
            <person name="Yang J."/>
            <person name="Xu C."/>
            <person name="Jia M."/>
            <person name="Peters R.J."/>
            <person name="Huang L."/>
            <person name="Gao W."/>
        </authorList>
    </citation>
    <scope>NUCLEOTIDE SEQUENCE [LARGE SCALE GENOMIC DNA]</scope>
    <source>
        <strain evidence="2">cv. XIE 37</strain>
        <tissue evidence="1">Leaf</tissue>
    </source>
</reference>
<accession>A0A7J7DL15</accession>
<comment type="caution">
    <text evidence="1">The sequence shown here is derived from an EMBL/GenBank/DDBJ whole genome shotgun (WGS) entry which is preliminary data.</text>
</comment>
<keyword evidence="2" id="KW-1185">Reference proteome</keyword>
<protein>
    <submittedName>
        <fullName evidence="1">Uncharacterized protein</fullName>
    </submittedName>
</protein>
<dbReference type="Proteomes" id="UP000593562">
    <property type="component" value="Unassembled WGS sequence"/>
</dbReference>